<accession>A0A2C5YD31</accession>
<evidence type="ECO:0000313" key="3">
    <source>
        <dbReference type="Proteomes" id="UP000226192"/>
    </source>
</evidence>
<protein>
    <submittedName>
        <fullName evidence="2">Uncharacterized protein</fullName>
    </submittedName>
</protein>
<dbReference type="Proteomes" id="UP000226192">
    <property type="component" value="Unassembled WGS sequence"/>
</dbReference>
<feature type="compositionally biased region" description="Basic and acidic residues" evidence="1">
    <location>
        <begin position="105"/>
        <end position="114"/>
    </location>
</feature>
<dbReference type="AlphaFoldDB" id="A0A2C5YD31"/>
<feature type="compositionally biased region" description="Polar residues" evidence="1">
    <location>
        <begin position="24"/>
        <end position="38"/>
    </location>
</feature>
<name>A0A2C5YD31_9HYPO</name>
<organism evidence="2 3">
    <name type="scientific">Ophiocordyceps australis</name>
    <dbReference type="NCBI Taxonomy" id="1399860"/>
    <lineage>
        <taxon>Eukaryota</taxon>
        <taxon>Fungi</taxon>
        <taxon>Dikarya</taxon>
        <taxon>Ascomycota</taxon>
        <taxon>Pezizomycotina</taxon>
        <taxon>Sordariomycetes</taxon>
        <taxon>Hypocreomycetidae</taxon>
        <taxon>Hypocreales</taxon>
        <taxon>Ophiocordycipitaceae</taxon>
        <taxon>Ophiocordyceps</taxon>
    </lineage>
</organism>
<gene>
    <name evidence="2" type="ORF">CDD81_2303</name>
</gene>
<comment type="caution">
    <text evidence="2">The sequence shown here is derived from an EMBL/GenBank/DDBJ whole genome shotgun (WGS) entry which is preliminary data.</text>
</comment>
<dbReference type="STRING" id="1399860.A0A2C5YD31"/>
<keyword evidence="3" id="KW-1185">Reference proteome</keyword>
<evidence type="ECO:0000256" key="1">
    <source>
        <dbReference type="SAM" id="MobiDB-lite"/>
    </source>
</evidence>
<dbReference type="OrthoDB" id="5426982at2759"/>
<sequence length="535" mass="60908">MKAFDDAACASDYSGQTPPELIQGGSTSPSDHSGSLVSDESDDGLNRPRVTLEEAQAHDDEWTYPQTDLSKPAPRAYPHQIHVHVKPRARLQTVSQAAGQKRRRAGDEPDKRQRQLIDPVQTADVRRNGACLPCRLTKTRCHESGVCPTCRKAFPEHSHLACTRKTLVMAWPIIIRGPDVWSNNSGAEERLCSCPRIHIGKPREIAIFLNESASPSLRATVQAYKSYDETDEPMSPNKADFPRDHVPSHDALQSWVESQIEREQQSPLSTFPQLLQRFLMAYAGAPSLDGDSTKLPKHTLVQNVHKMNCFFRIWSTSSFWCRDPANKITKLPLSVQARLRKIAREALKYLEFEVLKSLDDCLSQHAQPQPQDKIAVWASLWQLMLIYRDLLAAFSARIAALKQAGHSGQNIEPYLSHYRQLADTLIPPVAVFYHFQYRTNKSLDLSFDWLDTAPFARQTSARKTELRQTFNLLLDSRKDMYQYLQHSDSDNDQLLYSLVVKHELKRLTSRRRFPKGGIKAKGTRLQDTDQYHDDQ</sequence>
<feature type="region of interest" description="Disordered" evidence="1">
    <location>
        <begin position="1"/>
        <end position="74"/>
    </location>
</feature>
<feature type="region of interest" description="Disordered" evidence="1">
    <location>
        <begin position="91"/>
        <end position="114"/>
    </location>
</feature>
<proteinExistence type="predicted"/>
<dbReference type="EMBL" id="NJET01000017">
    <property type="protein sequence ID" value="PHH65523.1"/>
    <property type="molecule type" value="Genomic_DNA"/>
</dbReference>
<evidence type="ECO:0000313" key="2">
    <source>
        <dbReference type="EMBL" id="PHH65523.1"/>
    </source>
</evidence>
<feature type="compositionally biased region" description="Basic and acidic residues" evidence="1">
    <location>
        <begin position="44"/>
        <end position="61"/>
    </location>
</feature>
<reference evidence="2 3" key="1">
    <citation type="submission" date="2017-06" db="EMBL/GenBank/DDBJ databases">
        <title>Ant-infecting Ophiocordyceps genomes reveal a high diversity of potential behavioral manipulation genes and a possible major role for enterotoxins.</title>
        <authorList>
            <person name="De Bekker C."/>
            <person name="Evans H.C."/>
            <person name="Brachmann A."/>
            <person name="Hughes D.P."/>
        </authorList>
    </citation>
    <scope>NUCLEOTIDE SEQUENCE [LARGE SCALE GENOMIC DNA]</scope>
    <source>
        <strain evidence="2 3">Map64</strain>
    </source>
</reference>